<dbReference type="PANTHER" id="PTHR36927:SF1">
    <property type="entry name" value="MDO-LIKE PROTEIN"/>
    <property type="match status" value="1"/>
</dbReference>
<keyword evidence="2" id="KW-0812">Transmembrane</keyword>
<feature type="transmembrane region" description="Helical" evidence="2">
    <location>
        <begin position="220"/>
        <end position="243"/>
    </location>
</feature>
<proteinExistence type="predicted"/>
<keyword evidence="4" id="KW-0808">Transferase</keyword>
<evidence type="ECO:0000256" key="1">
    <source>
        <dbReference type="SAM" id="MobiDB-lite"/>
    </source>
</evidence>
<evidence type="ECO:0000313" key="5">
    <source>
        <dbReference type="Proteomes" id="UP000318055"/>
    </source>
</evidence>
<feature type="transmembrane region" description="Helical" evidence="2">
    <location>
        <begin position="138"/>
        <end position="160"/>
    </location>
</feature>
<evidence type="ECO:0000256" key="2">
    <source>
        <dbReference type="SAM" id="Phobius"/>
    </source>
</evidence>
<reference evidence="4 5" key="1">
    <citation type="submission" date="2019-07" db="EMBL/GenBank/DDBJ databases">
        <title>Sphingomonas alkalisoli sp. nov., isolated from rhizosphere soil of Suaedae salsa.</title>
        <authorList>
            <person name="Zhang H."/>
            <person name="Xu L."/>
            <person name="Zhang J.-X."/>
            <person name="Sun J.-Q."/>
        </authorList>
    </citation>
    <scope>NUCLEOTIDE SEQUENCE [LARGE SCALE GENOMIC DNA]</scope>
    <source>
        <strain evidence="4 5">XS-10</strain>
    </source>
</reference>
<evidence type="ECO:0000313" key="4">
    <source>
        <dbReference type="EMBL" id="QDX26070.1"/>
    </source>
</evidence>
<dbReference type="InterPro" id="IPR002656">
    <property type="entry name" value="Acyl_transf_3_dom"/>
</dbReference>
<keyword evidence="2" id="KW-0472">Membrane</keyword>
<organism evidence="4 5">
    <name type="scientific">Sphingomonas suaedae</name>
    <dbReference type="NCBI Taxonomy" id="2599297"/>
    <lineage>
        <taxon>Bacteria</taxon>
        <taxon>Pseudomonadati</taxon>
        <taxon>Pseudomonadota</taxon>
        <taxon>Alphaproteobacteria</taxon>
        <taxon>Sphingomonadales</taxon>
        <taxon>Sphingomonadaceae</taxon>
        <taxon>Sphingomonas</taxon>
    </lineage>
</organism>
<keyword evidence="2" id="KW-1133">Transmembrane helix</keyword>
<feature type="transmembrane region" description="Helical" evidence="2">
    <location>
        <begin position="337"/>
        <end position="357"/>
    </location>
</feature>
<gene>
    <name evidence="4" type="ORF">FPZ54_08560</name>
</gene>
<evidence type="ECO:0000259" key="3">
    <source>
        <dbReference type="Pfam" id="PF01757"/>
    </source>
</evidence>
<dbReference type="AlphaFoldDB" id="A0A518RF33"/>
<feature type="domain" description="Acyltransferase 3" evidence="3">
    <location>
        <begin position="94"/>
        <end position="452"/>
    </location>
</feature>
<dbReference type="KEGG" id="ssua:FPZ54_08560"/>
<feature type="region of interest" description="Disordered" evidence="1">
    <location>
        <begin position="1"/>
        <end position="20"/>
    </location>
</feature>
<protein>
    <submittedName>
        <fullName evidence="4">Acyltransferase family protein</fullName>
    </submittedName>
</protein>
<sequence length="488" mass="52631">MTAVTDEADTLAPVSRRTERPKRRRLMRDMFITKGKQISSNIASATAFGDPAPSLLARFNRFALQTSFRYLDVVIDSHRRLSMTETGTPPTRLHALDAVRGGALLLGVAFHASLSFVPGPQFWVVRDAADPLIGNFTIVAHMFRMTLFFLIAGFFGRMLLERRGTGGFVADRAKRIVGPLFAFWPLALAGIIATFVWGAAVMNGGALPTNQPAPPPPTLATLPLTHLWFLYLLTLFYLAALALRGVARLVDRDGRVAARVADPLVAGAIRTGAITVLLAVPATLLLAGTPGWMPVMGIPTPDIGLIPNAAASAAYGTAFLAGWLLQRQPELLSRVAARWPLHLIGAVLLTGGLLLHIAGVSPFTLAAGPAAPVLLAAAYMIASWCWTLGLLGAALCFLDAERPWIRYVADSSYWIYLVHLPVVMALQVLVYPVAAPALVKFAMVIAGASLILFASYHLLVRRSFLGRWLNGRAYPRAARSQSMEVQTA</sequence>
<dbReference type="Proteomes" id="UP000318055">
    <property type="component" value="Chromosome"/>
</dbReference>
<feature type="transmembrane region" description="Helical" evidence="2">
    <location>
        <begin position="98"/>
        <end position="118"/>
    </location>
</feature>
<dbReference type="OrthoDB" id="8288190at2"/>
<dbReference type="InterPro" id="IPR050623">
    <property type="entry name" value="Glucan_succinyl_AcylTrfase"/>
</dbReference>
<dbReference type="PANTHER" id="PTHR36927">
    <property type="entry name" value="BLR4337 PROTEIN"/>
    <property type="match status" value="1"/>
</dbReference>
<feature type="transmembrane region" description="Helical" evidence="2">
    <location>
        <begin position="437"/>
        <end position="459"/>
    </location>
</feature>
<keyword evidence="4" id="KW-0012">Acyltransferase</keyword>
<dbReference type="Pfam" id="PF01757">
    <property type="entry name" value="Acyl_transf_3"/>
    <property type="match status" value="1"/>
</dbReference>
<feature type="transmembrane region" description="Helical" evidence="2">
    <location>
        <begin position="377"/>
        <end position="400"/>
    </location>
</feature>
<name>A0A518RF33_9SPHN</name>
<dbReference type="EMBL" id="CP042239">
    <property type="protein sequence ID" value="QDX26070.1"/>
    <property type="molecule type" value="Genomic_DNA"/>
</dbReference>
<keyword evidence="5" id="KW-1185">Reference proteome</keyword>
<feature type="transmembrane region" description="Helical" evidence="2">
    <location>
        <begin position="181"/>
        <end position="200"/>
    </location>
</feature>
<feature type="transmembrane region" description="Helical" evidence="2">
    <location>
        <begin position="305"/>
        <end position="325"/>
    </location>
</feature>
<dbReference type="GO" id="GO:0016747">
    <property type="term" value="F:acyltransferase activity, transferring groups other than amino-acyl groups"/>
    <property type="evidence" value="ECO:0007669"/>
    <property type="project" value="InterPro"/>
</dbReference>
<accession>A0A518RF33</accession>
<feature type="transmembrane region" description="Helical" evidence="2">
    <location>
        <begin position="264"/>
        <end position="285"/>
    </location>
</feature>
<feature type="transmembrane region" description="Helical" evidence="2">
    <location>
        <begin position="412"/>
        <end position="431"/>
    </location>
</feature>